<keyword evidence="2" id="KW-1185">Reference proteome</keyword>
<evidence type="ECO:0000313" key="2">
    <source>
        <dbReference type="Proteomes" id="UP001432128"/>
    </source>
</evidence>
<dbReference type="Proteomes" id="UP001432128">
    <property type="component" value="Chromosome"/>
</dbReference>
<proteinExistence type="predicted"/>
<dbReference type="RefSeq" id="WP_328859284.1">
    <property type="nucleotide sequence ID" value="NZ_CP108021.1"/>
</dbReference>
<name>A0AAU4K8T1_9NOCA</name>
<dbReference type="AlphaFoldDB" id="A0AAU4K8T1"/>
<organism evidence="1 2">
    <name type="scientific">Williamsia herbipolensis</name>
    <dbReference type="NCBI Taxonomy" id="1603258"/>
    <lineage>
        <taxon>Bacteria</taxon>
        <taxon>Bacillati</taxon>
        <taxon>Actinomycetota</taxon>
        <taxon>Actinomycetes</taxon>
        <taxon>Mycobacteriales</taxon>
        <taxon>Nocardiaceae</taxon>
        <taxon>Williamsia</taxon>
    </lineage>
</organism>
<protein>
    <submittedName>
        <fullName evidence="1">Ferritin-like domain-containing protein</fullName>
    </submittedName>
</protein>
<dbReference type="KEGG" id="whr:OG579_17490"/>
<accession>A0AAU4K8T1</accession>
<sequence>MAVSTTPVRTQLSTLLTLTHTEIQIAQTRVVQARTEAVATELRENAENGKLRAVAIEKVLRELGGIPEITRPLVGRGVALGKTVLEQAQPLDEALLGDLALEQQLLGRAKYVKALGTAHDLPSVVDLADTLIDAHTATVDWLTTVLAEEAIGGPAALRRTPTQWASGVLATAVTLPGSVIARGADRVIDSVSRVPQRIGGLRSSAKETTENLRSAAKETTETVAVTLTAGRDAALEAAEEAARETGATGIAETIHSARVATGTITADDLPIDGYDDLTVGSAVSAIKELDKPSDIRLVVDYEEAHKDRQGVVSAAQTQLASIAKEIAGTN</sequence>
<dbReference type="EMBL" id="CP108021">
    <property type="protein sequence ID" value="WUM22454.1"/>
    <property type="molecule type" value="Genomic_DNA"/>
</dbReference>
<evidence type="ECO:0000313" key="1">
    <source>
        <dbReference type="EMBL" id="WUM22454.1"/>
    </source>
</evidence>
<gene>
    <name evidence="1" type="ORF">OG579_17490</name>
</gene>
<reference evidence="1 2" key="1">
    <citation type="submission" date="2022-10" db="EMBL/GenBank/DDBJ databases">
        <title>The complete genomes of actinobacterial strains from the NBC collection.</title>
        <authorList>
            <person name="Joergensen T.S."/>
            <person name="Alvarez Arevalo M."/>
            <person name="Sterndorff E.B."/>
            <person name="Faurdal D."/>
            <person name="Vuksanovic O."/>
            <person name="Mourched A.-S."/>
            <person name="Charusanti P."/>
            <person name="Shaw S."/>
            <person name="Blin K."/>
            <person name="Weber T."/>
        </authorList>
    </citation>
    <scope>NUCLEOTIDE SEQUENCE [LARGE SCALE GENOMIC DNA]</scope>
    <source>
        <strain evidence="1 2">NBC_00319</strain>
    </source>
</reference>